<dbReference type="InterPro" id="IPR013922">
    <property type="entry name" value="Cyclin_PHO80-like"/>
</dbReference>
<feature type="non-terminal residue" evidence="2">
    <location>
        <position position="1"/>
    </location>
</feature>
<proteinExistence type="predicted"/>
<dbReference type="EMBL" id="KV454001">
    <property type="protein sequence ID" value="ODQ49182.1"/>
    <property type="molecule type" value="Genomic_DNA"/>
</dbReference>
<keyword evidence="3" id="KW-1185">Reference proteome</keyword>
<dbReference type="OrthoDB" id="10250320at2759"/>
<name>A0A1E3NSY5_9ASCO</name>
<dbReference type="PANTHER" id="PTHR15615:SF10">
    <property type="entry name" value="PHO85 CYCLIN-2-RELATED"/>
    <property type="match status" value="1"/>
</dbReference>
<gene>
    <name evidence="2" type="ORF">PICMEDRAFT_21130</name>
</gene>
<dbReference type="STRING" id="763406.A0A1E3NSY5"/>
<sequence length="172" mass="19685">DLEALYVFLNKPVSAEMVHYLVATTASIISYDYPSPPQSPQHSATPSKRRPSLYSFIHRLIQHSHVQSTTLMTCLIYLHRLKQVIPPNSVGMSTTHHRIFLGAMLLAAKYTNDSSPTNKHWTTYTDGLLSLREVNALEIEMIQYIGWGNLRFENSDLIHSLSYFLEPIKRKL</sequence>
<evidence type="ECO:0000313" key="2">
    <source>
        <dbReference type="EMBL" id="ODQ49182.1"/>
    </source>
</evidence>
<dbReference type="GO" id="GO:0019901">
    <property type="term" value="F:protein kinase binding"/>
    <property type="evidence" value="ECO:0007669"/>
    <property type="project" value="InterPro"/>
</dbReference>
<feature type="non-terminal residue" evidence="2">
    <location>
        <position position="172"/>
    </location>
</feature>
<accession>A0A1E3NSY5</accession>
<dbReference type="AlphaFoldDB" id="A0A1E3NSY5"/>
<dbReference type="GO" id="GO:0005634">
    <property type="term" value="C:nucleus"/>
    <property type="evidence" value="ECO:0007669"/>
    <property type="project" value="TreeGrafter"/>
</dbReference>
<feature type="domain" description="Cyclin N-terminal" evidence="1">
    <location>
        <begin position="19"/>
        <end position="147"/>
    </location>
</feature>
<evidence type="ECO:0000259" key="1">
    <source>
        <dbReference type="Pfam" id="PF00134"/>
    </source>
</evidence>
<dbReference type="GO" id="GO:0016538">
    <property type="term" value="F:cyclin-dependent protein serine/threonine kinase regulator activity"/>
    <property type="evidence" value="ECO:0007669"/>
    <property type="project" value="TreeGrafter"/>
</dbReference>
<dbReference type="Gene3D" id="1.10.472.10">
    <property type="entry name" value="Cyclin-like"/>
    <property type="match status" value="1"/>
</dbReference>
<dbReference type="InterPro" id="IPR036915">
    <property type="entry name" value="Cyclin-like_sf"/>
</dbReference>
<dbReference type="SUPFAM" id="SSF47954">
    <property type="entry name" value="Cyclin-like"/>
    <property type="match status" value="1"/>
</dbReference>
<dbReference type="GO" id="GO:0000307">
    <property type="term" value="C:cyclin-dependent protein kinase holoenzyme complex"/>
    <property type="evidence" value="ECO:0007669"/>
    <property type="project" value="UniProtKB-ARBA"/>
</dbReference>
<organism evidence="2 3">
    <name type="scientific">Pichia membranifaciens NRRL Y-2026</name>
    <dbReference type="NCBI Taxonomy" id="763406"/>
    <lineage>
        <taxon>Eukaryota</taxon>
        <taxon>Fungi</taxon>
        <taxon>Dikarya</taxon>
        <taxon>Ascomycota</taxon>
        <taxon>Saccharomycotina</taxon>
        <taxon>Pichiomycetes</taxon>
        <taxon>Pichiales</taxon>
        <taxon>Pichiaceae</taxon>
        <taxon>Pichia</taxon>
    </lineage>
</organism>
<reference evidence="2 3" key="1">
    <citation type="journal article" date="2016" name="Proc. Natl. Acad. Sci. U.S.A.">
        <title>Comparative genomics of biotechnologically important yeasts.</title>
        <authorList>
            <person name="Riley R."/>
            <person name="Haridas S."/>
            <person name="Wolfe K.H."/>
            <person name="Lopes M.R."/>
            <person name="Hittinger C.T."/>
            <person name="Goeker M."/>
            <person name="Salamov A.A."/>
            <person name="Wisecaver J.H."/>
            <person name="Long T.M."/>
            <person name="Calvey C.H."/>
            <person name="Aerts A.L."/>
            <person name="Barry K.W."/>
            <person name="Choi C."/>
            <person name="Clum A."/>
            <person name="Coughlan A.Y."/>
            <person name="Deshpande S."/>
            <person name="Douglass A.P."/>
            <person name="Hanson S.J."/>
            <person name="Klenk H.-P."/>
            <person name="LaButti K.M."/>
            <person name="Lapidus A."/>
            <person name="Lindquist E.A."/>
            <person name="Lipzen A.M."/>
            <person name="Meier-Kolthoff J.P."/>
            <person name="Ohm R.A."/>
            <person name="Otillar R.P."/>
            <person name="Pangilinan J.L."/>
            <person name="Peng Y."/>
            <person name="Rokas A."/>
            <person name="Rosa C.A."/>
            <person name="Scheuner C."/>
            <person name="Sibirny A.A."/>
            <person name="Slot J.C."/>
            <person name="Stielow J.B."/>
            <person name="Sun H."/>
            <person name="Kurtzman C.P."/>
            <person name="Blackwell M."/>
            <person name="Grigoriev I.V."/>
            <person name="Jeffries T.W."/>
        </authorList>
    </citation>
    <scope>NUCLEOTIDE SEQUENCE [LARGE SCALE GENOMIC DNA]</scope>
    <source>
        <strain evidence="2 3">NRRL Y-2026</strain>
    </source>
</reference>
<dbReference type="GeneID" id="30178872"/>
<protein>
    <recommendedName>
        <fullName evidence="1">Cyclin N-terminal domain-containing protein</fullName>
    </recommendedName>
</protein>
<dbReference type="Pfam" id="PF00134">
    <property type="entry name" value="Cyclin_N"/>
    <property type="match status" value="1"/>
</dbReference>
<dbReference type="Proteomes" id="UP000094455">
    <property type="component" value="Unassembled WGS sequence"/>
</dbReference>
<dbReference type="InterPro" id="IPR006671">
    <property type="entry name" value="Cyclin_N"/>
</dbReference>
<dbReference type="RefSeq" id="XP_019020295.1">
    <property type="nucleotide sequence ID" value="XM_019162185.1"/>
</dbReference>
<dbReference type="CDD" id="cd20557">
    <property type="entry name" value="CYCLIN_ScPCL1-like"/>
    <property type="match status" value="1"/>
</dbReference>
<evidence type="ECO:0000313" key="3">
    <source>
        <dbReference type="Proteomes" id="UP000094455"/>
    </source>
</evidence>
<dbReference type="PANTHER" id="PTHR15615">
    <property type="match status" value="1"/>
</dbReference>